<name>A0A3Q9RKQ3_9BACI</name>
<dbReference type="Gene3D" id="3.10.450.390">
    <property type="entry name" value="Protein of unknown function DUF3889"/>
    <property type="match status" value="1"/>
</dbReference>
<proteinExistence type="predicted"/>
<accession>A0A3Q9RKQ3</accession>
<organism evidence="1 2">
    <name type="scientific">Peribacillus asahii</name>
    <dbReference type="NCBI Taxonomy" id="228899"/>
    <lineage>
        <taxon>Bacteria</taxon>
        <taxon>Bacillati</taxon>
        <taxon>Bacillota</taxon>
        <taxon>Bacilli</taxon>
        <taxon>Bacillales</taxon>
        <taxon>Bacillaceae</taxon>
        <taxon>Peribacillus</taxon>
    </lineage>
</organism>
<dbReference type="InterPro" id="IPR024987">
    <property type="entry name" value="DUF3889"/>
</dbReference>
<evidence type="ECO:0000313" key="2">
    <source>
        <dbReference type="Proteomes" id="UP000283095"/>
    </source>
</evidence>
<dbReference type="AlphaFoldDB" id="A0A3Q9RKQ3"/>
<dbReference type="Pfam" id="PF13028">
    <property type="entry name" value="DUF3889"/>
    <property type="match status" value="1"/>
</dbReference>
<evidence type="ECO:0000313" key="1">
    <source>
        <dbReference type="EMBL" id="AZV41454.1"/>
    </source>
</evidence>
<dbReference type="Proteomes" id="UP000283095">
    <property type="component" value="Chromosome"/>
</dbReference>
<gene>
    <name evidence="1" type="ORF">BAOM_0843</name>
</gene>
<dbReference type="RefSeq" id="WP_252283047.1">
    <property type="nucleotide sequence ID" value="NZ_CP026095.1"/>
</dbReference>
<reference evidence="1 2" key="1">
    <citation type="submission" date="2018-01" db="EMBL/GenBank/DDBJ databases">
        <title>Bacillus asahii Genome sequencing and assembly.</title>
        <authorList>
            <person name="Jiang H."/>
            <person name="Feng Y."/>
            <person name="Zhao F."/>
            <person name="Lin X."/>
        </authorList>
    </citation>
    <scope>NUCLEOTIDE SEQUENCE [LARGE SCALE GENOMIC DNA]</scope>
    <source>
        <strain evidence="1 2">OM18</strain>
    </source>
</reference>
<dbReference type="EMBL" id="CP026095">
    <property type="protein sequence ID" value="AZV41454.1"/>
    <property type="molecule type" value="Genomic_DNA"/>
</dbReference>
<protein>
    <submittedName>
        <fullName evidence="1">Uncharacterized protein</fullName>
    </submittedName>
</protein>
<sequence>MLKKWSFIVLMFMMLTQAGFISVQQGNNYEKYGRIAIAVVQADYPGDEVTDYQYEGRKVLEKGTVEDRFLFLVKEQGKEFNVRVKIKHSLSNNKLLNLSVEEVR</sequence>
<dbReference type="KEGG" id="pasa:BAOM_0843"/>